<dbReference type="SUPFAM" id="SSF48498">
    <property type="entry name" value="Tetracyclin repressor-like, C-terminal domain"/>
    <property type="match status" value="1"/>
</dbReference>
<dbReference type="Pfam" id="PF17940">
    <property type="entry name" value="TetR_C_31"/>
    <property type="match status" value="1"/>
</dbReference>
<evidence type="ECO:0000256" key="3">
    <source>
        <dbReference type="ARBA" id="ARBA00023163"/>
    </source>
</evidence>
<dbReference type="InterPro" id="IPR036271">
    <property type="entry name" value="Tet_transcr_reg_TetR-rel_C_sf"/>
</dbReference>
<dbReference type="EMBL" id="QQBH01000049">
    <property type="protein sequence ID" value="RDD84167.1"/>
    <property type="molecule type" value="Genomic_DNA"/>
</dbReference>
<dbReference type="SUPFAM" id="SSF46689">
    <property type="entry name" value="Homeodomain-like"/>
    <property type="match status" value="1"/>
</dbReference>
<comment type="caution">
    <text evidence="6">The sequence shown here is derived from an EMBL/GenBank/DDBJ whole genome shotgun (WGS) entry which is preliminary data.</text>
</comment>
<accession>A0A369UUM8</accession>
<protein>
    <submittedName>
        <fullName evidence="6">TetR/AcrR family transcriptional regulator</fullName>
    </submittedName>
</protein>
<feature type="domain" description="HTH tetR-type" evidence="5">
    <location>
        <begin position="7"/>
        <end position="67"/>
    </location>
</feature>
<organism evidence="6 7">
    <name type="scientific">Streptomyces parvulus</name>
    <dbReference type="NCBI Taxonomy" id="146923"/>
    <lineage>
        <taxon>Bacteria</taxon>
        <taxon>Bacillati</taxon>
        <taxon>Actinomycetota</taxon>
        <taxon>Actinomycetes</taxon>
        <taxon>Kitasatosporales</taxon>
        <taxon>Streptomycetaceae</taxon>
        <taxon>Streptomyces</taxon>
    </lineage>
</organism>
<keyword evidence="2 4" id="KW-0238">DNA-binding</keyword>
<keyword evidence="1" id="KW-0805">Transcription regulation</keyword>
<dbReference type="PRINTS" id="PR00455">
    <property type="entry name" value="HTHTETR"/>
</dbReference>
<dbReference type="PANTHER" id="PTHR30055">
    <property type="entry name" value="HTH-TYPE TRANSCRIPTIONAL REGULATOR RUTR"/>
    <property type="match status" value="1"/>
</dbReference>
<evidence type="ECO:0000256" key="1">
    <source>
        <dbReference type="ARBA" id="ARBA00023015"/>
    </source>
</evidence>
<feature type="DNA-binding region" description="H-T-H motif" evidence="4">
    <location>
        <begin position="30"/>
        <end position="49"/>
    </location>
</feature>
<evidence type="ECO:0000256" key="4">
    <source>
        <dbReference type="PROSITE-ProRule" id="PRU00335"/>
    </source>
</evidence>
<dbReference type="Gene3D" id="1.10.357.10">
    <property type="entry name" value="Tetracycline Repressor, domain 2"/>
    <property type="match status" value="1"/>
</dbReference>
<evidence type="ECO:0000313" key="7">
    <source>
        <dbReference type="Proteomes" id="UP000253742"/>
    </source>
</evidence>
<evidence type="ECO:0000259" key="5">
    <source>
        <dbReference type="PROSITE" id="PS50977"/>
    </source>
</evidence>
<reference evidence="6 7" key="1">
    <citation type="submission" date="2018-07" db="EMBL/GenBank/DDBJ databases">
        <title>Genome guided investigation of antibiotics producing actinomycetales strain isolated from a Macau mangrove ecosystem.</title>
        <authorList>
            <person name="Hu D."/>
        </authorList>
    </citation>
    <scope>NUCLEOTIDE SEQUENCE [LARGE SCALE GENOMIC DNA]</scope>
    <source>
        <strain evidence="6 7">2297</strain>
    </source>
</reference>
<evidence type="ECO:0000313" key="6">
    <source>
        <dbReference type="EMBL" id="RDD84167.1"/>
    </source>
</evidence>
<evidence type="ECO:0000256" key="2">
    <source>
        <dbReference type="ARBA" id="ARBA00023125"/>
    </source>
</evidence>
<dbReference type="InterPro" id="IPR009057">
    <property type="entry name" value="Homeodomain-like_sf"/>
</dbReference>
<dbReference type="InterPro" id="IPR041583">
    <property type="entry name" value="TetR_C_31"/>
</dbReference>
<dbReference type="InterPro" id="IPR050109">
    <property type="entry name" value="HTH-type_TetR-like_transc_reg"/>
</dbReference>
<dbReference type="GO" id="GO:0003700">
    <property type="term" value="F:DNA-binding transcription factor activity"/>
    <property type="evidence" value="ECO:0007669"/>
    <property type="project" value="TreeGrafter"/>
</dbReference>
<dbReference type="AlphaFoldDB" id="A0A369UUM8"/>
<dbReference type="Proteomes" id="UP000253742">
    <property type="component" value="Unassembled WGS sequence"/>
</dbReference>
<dbReference type="InterPro" id="IPR001647">
    <property type="entry name" value="HTH_TetR"/>
</dbReference>
<sequence length="215" mass="22897">MAHVPAAERRVQLIRAAIDLMTREGLAAGNTRAIAAELGVAQATVHYTFGTKEELYIGVLQQLTTDLAAEMERAAPADGGFAEAMAALAAVLWRTVQTRPANYQLLHELSMLALRTPRLSQVLGSHYSGVLNLVTGLVTRSAARTGQELACPAHTIARLFLAGLDGLTLQRLALCDEEAEVASLRALVSSIVALADGRTRPVPLPLPQEDHTSST</sequence>
<dbReference type="Pfam" id="PF00440">
    <property type="entry name" value="TetR_N"/>
    <property type="match status" value="1"/>
</dbReference>
<dbReference type="OrthoDB" id="5242433at2"/>
<dbReference type="PROSITE" id="PS50977">
    <property type="entry name" value="HTH_TETR_2"/>
    <property type="match status" value="1"/>
</dbReference>
<name>A0A369UUM8_9ACTN</name>
<proteinExistence type="predicted"/>
<gene>
    <name evidence="6" type="ORF">DVZ84_36730</name>
</gene>
<dbReference type="RefSeq" id="WP_114533802.1">
    <property type="nucleotide sequence ID" value="NZ_QQBH01000049.1"/>
</dbReference>
<dbReference type="GO" id="GO:0000976">
    <property type="term" value="F:transcription cis-regulatory region binding"/>
    <property type="evidence" value="ECO:0007669"/>
    <property type="project" value="TreeGrafter"/>
</dbReference>
<keyword evidence="3" id="KW-0804">Transcription</keyword>
<dbReference type="PANTHER" id="PTHR30055:SF234">
    <property type="entry name" value="HTH-TYPE TRANSCRIPTIONAL REGULATOR BETI"/>
    <property type="match status" value="1"/>
</dbReference>